<accession>A0ABW4RSK7</accession>
<gene>
    <name evidence="17" type="primary">murB</name>
    <name evidence="20" type="ORF">ACFSCS_01010</name>
</gene>
<evidence type="ECO:0000256" key="5">
    <source>
        <dbReference type="ARBA" id="ARBA00010485"/>
    </source>
</evidence>
<feature type="region of interest" description="Disordered" evidence="18">
    <location>
        <begin position="13"/>
        <end position="34"/>
    </location>
</feature>
<feature type="domain" description="FAD-binding PCMH-type" evidence="19">
    <location>
        <begin position="45"/>
        <end position="223"/>
    </location>
</feature>
<dbReference type="Gene3D" id="3.30.43.10">
    <property type="entry name" value="Uridine Diphospho-n-acetylenolpyruvylglucosamine Reductase, domain 2"/>
    <property type="match status" value="1"/>
</dbReference>
<evidence type="ECO:0000256" key="2">
    <source>
        <dbReference type="ARBA" id="ARBA00003921"/>
    </source>
</evidence>
<dbReference type="HAMAP" id="MF_00037">
    <property type="entry name" value="MurB"/>
    <property type="match status" value="1"/>
</dbReference>
<dbReference type="Pfam" id="PF01565">
    <property type="entry name" value="FAD_binding_4"/>
    <property type="match status" value="1"/>
</dbReference>
<keyword evidence="8 17" id="KW-0285">Flavoprotein</keyword>
<feature type="active site" evidence="17">
    <location>
        <position position="372"/>
    </location>
</feature>
<keyword evidence="9 17" id="KW-0274">FAD</keyword>
<dbReference type="Pfam" id="PF02873">
    <property type="entry name" value="MurB_C"/>
    <property type="match status" value="1"/>
</dbReference>
<dbReference type="SUPFAM" id="SSF56176">
    <property type="entry name" value="FAD-binding/transporter-associated domain-like"/>
    <property type="match status" value="1"/>
</dbReference>
<dbReference type="InterPro" id="IPR016166">
    <property type="entry name" value="FAD-bd_PCMH"/>
</dbReference>
<dbReference type="EMBL" id="JBHUFZ010000003">
    <property type="protein sequence ID" value="MFD1888764.1"/>
    <property type="molecule type" value="Genomic_DNA"/>
</dbReference>
<dbReference type="NCBIfam" id="NF010478">
    <property type="entry name" value="PRK13903.1"/>
    <property type="match status" value="1"/>
</dbReference>
<evidence type="ECO:0000256" key="15">
    <source>
        <dbReference type="ARBA" id="ARBA00023316"/>
    </source>
</evidence>
<reference evidence="21" key="1">
    <citation type="journal article" date="2019" name="Int. J. Syst. Evol. Microbiol.">
        <title>The Global Catalogue of Microorganisms (GCM) 10K type strain sequencing project: providing services to taxonomists for standard genome sequencing and annotation.</title>
        <authorList>
            <consortium name="The Broad Institute Genomics Platform"/>
            <consortium name="The Broad Institute Genome Sequencing Center for Infectious Disease"/>
            <person name="Wu L."/>
            <person name="Ma J."/>
        </authorList>
    </citation>
    <scope>NUCLEOTIDE SEQUENCE [LARGE SCALE GENOMIC DNA]</scope>
    <source>
        <strain evidence="21">CAIM 431</strain>
    </source>
</reference>
<keyword evidence="7 17" id="KW-0132">Cell division</keyword>
<evidence type="ECO:0000313" key="20">
    <source>
        <dbReference type="EMBL" id="MFD1888764.1"/>
    </source>
</evidence>
<sequence length="380" mass="40406">MTIPIGGFSLDDDTGCDITHVPGPDHQPERGSDSPVLAEHTTFRLGGPARRLVVATSEQELLAAVREADAAGETLLVLSGGSNLLVADEGFEGTVVKVATRGIRADVSGCGGAVVTVAAGEPWDDFVAYTLEQDWSGLETLSGIPGLVGSTPIQNVGAYGSDVSQVVYRVRTLDRVTGEYRTFTAGECDFSYRDSVFKRTRMPQGGPTGRYVVLEVVFQLELASRSIPIRYAELARRLGVEVGERSTIHAVREAVLELRRGKGMVSDPTDHDTWSAGSFFTNPVLTPEQAQLLPPEAPRFDAGGGMVKSSAAWLIDHAGFAKGFGQGPARLSTKHTLALTNRGGARTADVVELARRVRDGVEQAYGVVLEAEPVLVGCSL</sequence>
<dbReference type="PANTHER" id="PTHR21071">
    <property type="entry name" value="UDP-N-ACETYLENOLPYRUVOYLGLUCOSAMINE REDUCTASE"/>
    <property type="match status" value="1"/>
</dbReference>
<dbReference type="InterPro" id="IPR003170">
    <property type="entry name" value="MurB"/>
</dbReference>
<dbReference type="NCBIfam" id="TIGR00179">
    <property type="entry name" value="murB"/>
    <property type="match status" value="1"/>
</dbReference>
<comment type="pathway">
    <text evidence="4 17">Cell wall biogenesis; peptidoglycan biosynthesis.</text>
</comment>
<evidence type="ECO:0000256" key="17">
    <source>
        <dbReference type="HAMAP-Rule" id="MF_00037"/>
    </source>
</evidence>
<dbReference type="InterPro" id="IPR006094">
    <property type="entry name" value="Oxid_FAD_bind_N"/>
</dbReference>
<comment type="caution">
    <text evidence="20">The sequence shown here is derived from an EMBL/GenBank/DDBJ whole genome shotgun (WGS) entry which is preliminary data.</text>
</comment>
<dbReference type="EC" id="1.3.1.98" evidence="17"/>
<dbReference type="Gene3D" id="3.90.78.10">
    <property type="entry name" value="UDP-N-acetylenolpyruvoylglucosamine reductase, C-terminal domain"/>
    <property type="match status" value="1"/>
</dbReference>
<comment type="cofactor">
    <cofactor evidence="1 17">
        <name>FAD</name>
        <dbReference type="ChEBI" id="CHEBI:57692"/>
    </cofactor>
</comment>
<dbReference type="Gene3D" id="3.30.465.10">
    <property type="match status" value="1"/>
</dbReference>
<protein>
    <recommendedName>
        <fullName evidence="17">UDP-N-acetylenolpyruvoylglucosamine reductase</fullName>
        <ecNumber evidence="17">1.3.1.98</ecNumber>
    </recommendedName>
    <alternativeName>
        <fullName evidence="17">UDP-N-acetylmuramate dehydrogenase</fullName>
    </alternativeName>
</protein>
<organism evidence="20 21">
    <name type="scientific">Luteococcus peritonei</name>
    <dbReference type="NCBI Taxonomy" id="88874"/>
    <lineage>
        <taxon>Bacteria</taxon>
        <taxon>Bacillati</taxon>
        <taxon>Actinomycetota</taxon>
        <taxon>Actinomycetes</taxon>
        <taxon>Propionibacteriales</taxon>
        <taxon>Propionibacteriaceae</taxon>
        <taxon>Luteococcus</taxon>
    </lineage>
</organism>
<keyword evidence="6 17" id="KW-0963">Cytoplasm</keyword>
<evidence type="ECO:0000256" key="9">
    <source>
        <dbReference type="ARBA" id="ARBA00022827"/>
    </source>
</evidence>
<name>A0ABW4RSK7_9ACTN</name>
<evidence type="ECO:0000256" key="10">
    <source>
        <dbReference type="ARBA" id="ARBA00022857"/>
    </source>
</evidence>
<keyword evidence="11 17" id="KW-0133">Cell shape</keyword>
<feature type="active site" description="Proton donor" evidence="17">
    <location>
        <position position="278"/>
    </location>
</feature>
<dbReference type="RefSeq" id="WP_343871849.1">
    <property type="nucleotide sequence ID" value="NZ_BAAAIX010000003.1"/>
</dbReference>
<dbReference type="PANTHER" id="PTHR21071:SF4">
    <property type="entry name" value="UDP-N-ACETYLENOLPYRUVOYLGLUCOSAMINE REDUCTASE"/>
    <property type="match status" value="1"/>
</dbReference>
<dbReference type="SUPFAM" id="SSF56194">
    <property type="entry name" value="Uridine diphospho-N-Acetylenolpyruvylglucosamine reductase, MurB, C-terminal domain"/>
    <property type="match status" value="1"/>
</dbReference>
<keyword evidence="15 17" id="KW-0961">Cell wall biogenesis/degradation</keyword>
<evidence type="ECO:0000256" key="12">
    <source>
        <dbReference type="ARBA" id="ARBA00022984"/>
    </source>
</evidence>
<evidence type="ECO:0000256" key="18">
    <source>
        <dbReference type="SAM" id="MobiDB-lite"/>
    </source>
</evidence>
<proteinExistence type="inferred from homology"/>
<evidence type="ECO:0000256" key="1">
    <source>
        <dbReference type="ARBA" id="ARBA00001974"/>
    </source>
</evidence>
<dbReference type="PROSITE" id="PS51387">
    <property type="entry name" value="FAD_PCMH"/>
    <property type="match status" value="1"/>
</dbReference>
<dbReference type="InterPro" id="IPR016167">
    <property type="entry name" value="FAD-bd_PCMH_sub1"/>
</dbReference>
<keyword evidence="10 17" id="KW-0521">NADP</keyword>
<comment type="function">
    <text evidence="2 17">Cell wall formation.</text>
</comment>
<evidence type="ECO:0000256" key="8">
    <source>
        <dbReference type="ARBA" id="ARBA00022630"/>
    </source>
</evidence>
<keyword evidence="13 17" id="KW-0560">Oxidoreductase</keyword>
<evidence type="ECO:0000256" key="16">
    <source>
        <dbReference type="ARBA" id="ARBA00048914"/>
    </source>
</evidence>
<evidence type="ECO:0000256" key="3">
    <source>
        <dbReference type="ARBA" id="ARBA00004496"/>
    </source>
</evidence>
<dbReference type="InterPro" id="IPR016169">
    <property type="entry name" value="FAD-bd_PCMH_sub2"/>
</dbReference>
<evidence type="ECO:0000313" key="21">
    <source>
        <dbReference type="Proteomes" id="UP001597326"/>
    </source>
</evidence>
<dbReference type="Proteomes" id="UP001597326">
    <property type="component" value="Unassembled WGS sequence"/>
</dbReference>
<dbReference type="InterPro" id="IPR036318">
    <property type="entry name" value="FAD-bd_PCMH-like_sf"/>
</dbReference>
<dbReference type="InterPro" id="IPR036635">
    <property type="entry name" value="MurB_C_sf"/>
</dbReference>
<keyword evidence="12 17" id="KW-0573">Peptidoglycan synthesis</keyword>
<keyword evidence="21" id="KW-1185">Reference proteome</keyword>
<evidence type="ECO:0000256" key="7">
    <source>
        <dbReference type="ARBA" id="ARBA00022618"/>
    </source>
</evidence>
<evidence type="ECO:0000259" key="19">
    <source>
        <dbReference type="PROSITE" id="PS51387"/>
    </source>
</evidence>
<evidence type="ECO:0000256" key="11">
    <source>
        <dbReference type="ARBA" id="ARBA00022960"/>
    </source>
</evidence>
<comment type="catalytic activity">
    <reaction evidence="16 17">
        <text>UDP-N-acetyl-alpha-D-muramate + NADP(+) = UDP-N-acetyl-3-O-(1-carboxyvinyl)-alpha-D-glucosamine + NADPH + H(+)</text>
        <dbReference type="Rhea" id="RHEA:12248"/>
        <dbReference type="ChEBI" id="CHEBI:15378"/>
        <dbReference type="ChEBI" id="CHEBI:57783"/>
        <dbReference type="ChEBI" id="CHEBI:58349"/>
        <dbReference type="ChEBI" id="CHEBI:68483"/>
        <dbReference type="ChEBI" id="CHEBI:70757"/>
        <dbReference type="EC" id="1.3.1.98"/>
    </reaction>
</comment>
<evidence type="ECO:0000256" key="14">
    <source>
        <dbReference type="ARBA" id="ARBA00023306"/>
    </source>
</evidence>
<evidence type="ECO:0000256" key="13">
    <source>
        <dbReference type="ARBA" id="ARBA00023002"/>
    </source>
</evidence>
<feature type="active site" evidence="17">
    <location>
        <position position="193"/>
    </location>
</feature>
<dbReference type="GO" id="GO:0008762">
    <property type="term" value="F:UDP-N-acetylmuramate dehydrogenase activity"/>
    <property type="evidence" value="ECO:0007669"/>
    <property type="project" value="UniProtKB-EC"/>
</dbReference>
<comment type="subcellular location">
    <subcellularLocation>
        <location evidence="3 17">Cytoplasm</location>
    </subcellularLocation>
</comment>
<keyword evidence="14 17" id="KW-0131">Cell cycle</keyword>
<dbReference type="InterPro" id="IPR011601">
    <property type="entry name" value="MurB_C"/>
</dbReference>
<evidence type="ECO:0000256" key="4">
    <source>
        <dbReference type="ARBA" id="ARBA00004752"/>
    </source>
</evidence>
<comment type="similarity">
    <text evidence="5 17">Belongs to the MurB family.</text>
</comment>
<evidence type="ECO:0000256" key="6">
    <source>
        <dbReference type="ARBA" id="ARBA00022490"/>
    </source>
</evidence>